<dbReference type="Proteomes" id="UP000263517">
    <property type="component" value="Unassembled WGS sequence"/>
</dbReference>
<comment type="caution">
    <text evidence="1">The sequence shown here is derived from an EMBL/GenBank/DDBJ whole genome shotgun (WGS) entry which is preliminary data.</text>
</comment>
<proteinExistence type="predicted"/>
<organism evidence="1 2">
    <name type="scientific">Alteromonas australica</name>
    <dbReference type="NCBI Taxonomy" id="589873"/>
    <lineage>
        <taxon>Bacteria</taxon>
        <taxon>Pseudomonadati</taxon>
        <taxon>Pseudomonadota</taxon>
        <taxon>Gammaproteobacteria</taxon>
        <taxon>Alteromonadales</taxon>
        <taxon>Alteromonadaceae</taxon>
        <taxon>Alteromonas/Salinimonas group</taxon>
        <taxon>Alteromonas</taxon>
    </lineage>
</organism>
<sequence length="234" mass="25548">MIQWGWIDGVAELARRLRNLEEETKKTTVNDVHEIETMPCIAQDNSSTDMRQTHNSANANKVFVTPFKFSGQIALRRLSLVCSSTAGNNTDIGLCLYALNDFSRVDIENPRSRKNPILQKVLAGQWLNVDGADHQRLNVEYTRTPLISTANALYYAAWTTSNQEGRVFCANPVPGAIDASKSFRGAFLTDGTASTGAAFPDTLTIVGDATTPATPCVVGRSRVGIRVFGSFTDD</sequence>
<protein>
    <submittedName>
        <fullName evidence="1">Uncharacterized protein</fullName>
    </submittedName>
</protein>
<name>A0A350P0X6_9ALTE</name>
<evidence type="ECO:0000313" key="1">
    <source>
        <dbReference type="EMBL" id="HAW74943.1"/>
    </source>
</evidence>
<evidence type="ECO:0000313" key="2">
    <source>
        <dbReference type="Proteomes" id="UP000263517"/>
    </source>
</evidence>
<dbReference type="AlphaFoldDB" id="A0A350P0X6"/>
<dbReference type="EMBL" id="DNAN01000147">
    <property type="protein sequence ID" value="HAW74943.1"/>
    <property type="molecule type" value="Genomic_DNA"/>
</dbReference>
<reference evidence="1 2" key="1">
    <citation type="journal article" date="2018" name="Nat. Biotechnol.">
        <title>A standardized bacterial taxonomy based on genome phylogeny substantially revises the tree of life.</title>
        <authorList>
            <person name="Parks D.H."/>
            <person name="Chuvochina M."/>
            <person name="Waite D.W."/>
            <person name="Rinke C."/>
            <person name="Skarshewski A."/>
            <person name="Chaumeil P.A."/>
            <person name="Hugenholtz P."/>
        </authorList>
    </citation>
    <scope>NUCLEOTIDE SEQUENCE [LARGE SCALE GENOMIC DNA]</scope>
    <source>
        <strain evidence="1">UBA11978</strain>
    </source>
</reference>
<gene>
    <name evidence="1" type="ORF">DCW74_04305</name>
</gene>
<accession>A0A350P0X6</accession>